<organism evidence="1 2">
    <name type="scientific">Stylosanthes scabra</name>
    <dbReference type="NCBI Taxonomy" id="79078"/>
    <lineage>
        <taxon>Eukaryota</taxon>
        <taxon>Viridiplantae</taxon>
        <taxon>Streptophyta</taxon>
        <taxon>Embryophyta</taxon>
        <taxon>Tracheophyta</taxon>
        <taxon>Spermatophyta</taxon>
        <taxon>Magnoliopsida</taxon>
        <taxon>eudicotyledons</taxon>
        <taxon>Gunneridae</taxon>
        <taxon>Pentapetalae</taxon>
        <taxon>rosids</taxon>
        <taxon>fabids</taxon>
        <taxon>Fabales</taxon>
        <taxon>Fabaceae</taxon>
        <taxon>Papilionoideae</taxon>
        <taxon>50 kb inversion clade</taxon>
        <taxon>dalbergioids sensu lato</taxon>
        <taxon>Dalbergieae</taxon>
        <taxon>Pterocarpus clade</taxon>
        <taxon>Stylosanthes</taxon>
    </lineage>
</organism>
<comment type="caution">
    <text evidence="1">The sequence shown here is derived from an EMBL/GenBank/DDBJ whole genome shotgun (WGS) entry which is preliminary data.</text>
</comment>
<feature type="non-terminal residue" evidence="1">
    <location>
        <position position="1"/>
    </location>
</feature>
<gene>
    <name evidence="1" type="ORF">PIB30_106351</name>
</gene>
<dbReference type="EMBL" id="JASCZI010064588">
    <property type="protein sequence ID" value="MED6141721.1"/>
    <property type="molecule type" value="Genomic_DNA"/>
</dbReference>
<protein>
    <submittedName>
        <fullName evidence="1">Uncharacterized protein</fullName>
    </submittedName>
</protein>
<dbReference type="Proteomes" id="UP001341840">
    <property type="component" value="Unassembled WGS sequence"/>
</dbReference>
<accession>A0ABU6SZ31</accession>
<proteinExistence type="predicted"/>
<sequence length="67" mass="7932">RYHLDDEPFFHPLQSVQFDPDCPYDLPLSQSWLIDTETLQKGEIHLRKDPVPQEELVRYRSTLPLAP</sequence>
<evidence type="ECO:0000313" key="2">
    <source>
        <dbReference type="Proteomes" id="UP001341840"/>
    </source>
</evidence>
<reference evidence="1 2" key="1">
    <citation type="journal article" date="2023" name="Plants (Basel)">
        <title>Bridging the Gap: Combining Genomics and Transcriptomics Approaches to Understand Stylosanthes scabra, an Orphan Legume from the Brazilian Caatinga.</title>
        <authorList>
            <person name="Ferreira-Neto J.R.C."/>
            <person name="da Silva M.D."/>
            <person name="Binneck E."/>
            <person name="de Melo N.F."/>
            <person name="da Silva R.H."/>
            <person name="de Melo A.L.T.M."/>
            <person name="Pandolfi V."/>
            <person name="Bustamante F.O."/>
            <person name="Brasileiro-Vidal A.C."/>
            <person name="Benko-Iseppon A.M."/>
        </authorList>
    </citation>
    <scope>NUCLEOTIDE SEQUENCE [LARGE SCALE GENOMIC DNA]</scope>
    <source>
        <tissue evidence="1">Leaves</tissue>
    </source>
</reference>
<keyword evidence="2" id="KW-1185">Reference proteome</keyword>
<evidence type="ECO:0000313" key="1">
    <source>
        <dbReference type="EMBL" id="MED6141721.1"/>
    </source>
</evidence>
<name>A0ABU6SZ31_9FABA</name>